<protein>
    <submittedName>
        <fullName evidence="4">PepSY domain-containing protein</fullName>
    </submittedName>
</protein>
<feature type="compositionally biased region" description="Basic and acidic residues" evidence="1">
    <location>
        <begin position="29"/>
        <end position="68"/>
    </location>
</feature>
<evidence type="ECO:0000313" key="5">
    <source>
        <dbReference type="Proteomes" id="UP001550044"/>
    </source>
</evidence>
<feature type="region of interest" description="Disordered" evidence="1">
    <location>
        <begin position="27"/>
        <end position="168"/>
    </location>
</feature>
<feature type="domain" description="PepSY" evidence="3">
    <location>
        <begin position="76"/>
        <end position="133"/>
    </location>
</feature>
<dbReference type="RefSeq" id="WP_356673330.1">
    <property type="nucleotide sequence ID" value="NZ_JBEXEF010000109.1"/>
</dbReference>
<keyword evidence="2" id="KW-0732">Signal</keyword>
<reference evidence="4 5" key="1">
    <citation type="submission" date="2024-06" db="EMBL/GenBank/DDBJ databases">
        <title>The Natural Products Discovery Center: Release of the First 8490 Sequenced Strains for Exploring Actinobacteria Biosynthetic Diversity.</title>
        <authorList>
            <person name="Kalkreuter E."/>
            <person name="Kautsar S.A."/>
            <person name="Yang D."/>
            <person name="Bader C.D."/>
            <person name="Teijaro C.N."/>
            <person name="Fluegel L."/>
            <person name="Davis C.M."/>
            <person name="Simpson J.R."/>
            <person name="Lauterbach L."/>
            <person name="Steele A.D."/>
            <person name="Gui C."/>
            <person name="Meng S."/>
            <person name="Li G."/>
            <person name="Viehrig K."/>
            <person name="Ye F."/>
            <person name="Su P."/>
            <person name="Kiefer A.F."/>
            <person name="Nichols A."/>
            <person name="Cepeda A.J."/>
            <person name="Yan W."/>
            <person name="Fan B."/>
            <person name="Jiang Y."/>
            <person name="Adhikari A."/>
            <person name="Zheng C.-J."/>
            <person name="Schuster L."/>
            <person name="Cowan T.M."/>
            <person name="Smanski M.J."/>
            <person name="Chevrette M.G."/>
            <person name="De Carvalho L.P.S."/>
            <person name="Shen B."/>
        </authorList>
    </citation>
    <scope>NUCLEOTIDE SEQUENCE [LARGE SCALE GENOMIC DNA]</scope>
    <source>
        <strain evidence="4 5">NPDC005137</strain>
    </source>
</reference>
<feature type="compositionally biased region" description="Basic and acidic residues" evidence="1">
    <location>
        <begin position="110"/>
        <end position="128"/>
    </location>
</feature>
<evidence type="ECO:0000259" key="3">
    <source>
        <dbReference type="Pfam" id="PF03413"/>
    </source>
</evidence>
<keyword evidence="5" id="KW-1185">Reference proteome</keyword>
<dbReference type="Proteomes" id="UP001550044">
    <property type="component" value="Unassembled WGS sequence"/>
</dbReference>
<evidence type="ECO:0000256" key="1">
    <source>
        <dbReference type="SAM" id="MobiDB-lite"/>
    </source>
</evidence>
<accession>A0ABV2U9X8</accession>
<organism evidence="4 5">
    <name type="scientific">Streptomyces sp. 900116325</name>
    <dbReference type="NCBI Taxonomy" id="3154295"/>
    <lineage>
        <taxon>Bacteria</taxon>
        <taxon>Bacillati</taxon>
        <taxon>Actinomycetota</taxon>
        <taxon>Actinomycetes</taxon>
        <taxon>Kitasatosporales</taxon>
        <taxon>Streptomycetaceae</taxon>
        <taxon>Streptomyces</taxon>
    </lineage>
</organism>
<name>A0ABV2U9X8_9ACTN</name>
<dbReference type="Gene3D" id="3.10.450.40">
    <property type="match status" value="1"/>
</dbReference>
<evidence type="ECO:0000256" key="2">
    <source>
        <dbReference type="SAM" id="SignalP"/>
    </source>
</evidence>
<dbReference type="Pfam" id="PF03413">
    <property type="entry name" value="PepSY"/>
    <property type="match status" value="1"/>
</dbReference>
<proteinExistence type="predicted"/>
<comment type="caution">
    <text evidence="4">The sequence shown here is derived from an EMBL/GenBank/DDBJ whole genome shotgun (WGS) entry which is preliminary data.</text>
</comment>
<evidence type="ECO:0000313" key="4">
    <source>
        <dbReference type="EMBL" id="MET8433618.1"/>
    </source>
</evidence>
<dbReference type="EMBL" id="JBEXIP010000007">
    <property type="protein sequence ID" value="MET8433618.1"/>
    <property type="molecule type" value="Genomic_DNA"/>
</dbReference>
<gene>
    <name evidence="4" type="ORF">ABZV61_12575</name>
</gene>
<feature type="compositionally biased region" description="Basic and acidic residues" evidence="1">
    <location>
        <begin position="136"/>
        <end position="168"/>
    </location>
</feature>
<sequence length="168" mass="17824">MKHRIAIAAVTAAVLIGGGTATAAAFADDSGRDGHDSAKVLGKHTSDDDNKVLGRHTSDDGTADDRGRHTTRPVPVTRSAAIDAALRSAPGTVTSSELDDADRSGGAPHWEIEINGKDGRHHELDVDARTAAVTPDHSDADHRGDDRHGDGRHDDHRGDDRHDDRDDD</sequence>
<feature type="signal peptide" evidence="2">
    <location>
        <begin position="1"/>
        <end position="23"/>
    </location>
</feature>
<feature type="chain" id="PRO_5047458405" evidence="2">
    <location>
        <begin position="24"/>
        <end position="168"/>
    </location>
</feature>
<dbReference type="InterPro" id="IPR025711">
    <property type="entry name" value="PepSY"/>
</dbReference>